<keyword evidence="3" id="KW-1185">Reference proteome</keyword>
<gene>
    <name evidence="2" type="ORF">WM40_05405</name>
</gene>
<dbReference type="PATRIC" id="fig|28092.6.peg.1286"/>
<name>A0A0F5K2L8_9BURK</name>
<evidence type="ECO:0000313" key="2">
    <source>
        <dbReference type="EMBL" id="KKB64371.1"/>
    </source>
</evidence>
<protein>
    <submittedName>
        <fullName evidence="2">Uncharacterized protein</fullName>
    </submittedName>
</protein>
<sequence length="195" mass="19991">MPTALRRSKSLPALLAVFAVLVVIATIAAVLISNVMPSRHAQTSSDGTDDMTSGVGRASRIAAVTPLSRPGASGVTKSDTPTDTDIGATPGDTASSASTLSASGSAATTDVLPASDAQSANAAGMRHSHLRAAMHRPAVDSDSMRSGGTLRADIARYNAERRSGHRPGVLHAASVPNVHSLWDEIPGPMSDVYRN</sequence>
<organism evidence="2 3">
    <name type="scientific">Robbsia andropogonis</name>
    <dbReference type="NCBI Taxonomy" id="28092"/>
    <lineage>
        <taxon>Bacteria</taxon>
        <taxon>Pseudomonadati</taxon>
        <taxon>Pseudomonadota</taxon>
        <taxon>Betaproteobacteria</taxon>
        <taxon>Burkholderiales</taxon>
        <taxon>Burkholderiaceae</taxon>
        <taxon>Robbsia</taxon>
    </lineage>
</organism>
<dbReference type="Proteomes" id="UP000033618">
    <property type="component" value="Unassembled WGS sequence"/>
</dbReference>
<proteinExistence type="predicted"/>
<reference evidence="2 3" key="1">
    <citation type="submission" date="2015-03" db="EMBL/GenBank/DDBJ databases">
        <title>Draft Genome Sequence of Burkholderia andropogonis type strain ICMP2807, isolated from Sorghum bicolor.</title>
        <authorList>
            <person name="Lopes-Santos L."/>
            <person name="Castro D.B."/>
            <person name="Ottoboni L.M."/>
            <person name="Park D."/>
            <person name="Weirc B.S."/>
            <person name="Destefano S.A."/>
        </authorList>
    </citation>
    <scope>NUCLEOTIDE SEQUENCE [LARGE SCALE GENOMIC DNA]</scope>
    <source>
        <strain evidence="2 3">ICMP2807</strain>
    </source>
</reference>
<feature type="region of interest" description="Disordered" evidence="1">
    <location>
        <begin position="62"/>
        <end position="101"/>
    </location>
</feature>
<evidence type="ECO:0000256" key="1">
    <source>
        <dbReference type="SAM" id="MobiDB-lite"/>
    </source>
</evidence>
<comment type="caution">
    <text evidence="2">The sequence shown here is derived from an EMBL/GenBank/DDBJ whole genome shotgun (WGS) entry which is preliminary data.</text>
</comment>
<evidence type="ECO:0000313" key="3">
    <source>
        <dbReference type="Proteomes" id="UP000033618"/>
    </source>
</evidence>
<dbReference type="OrthoDB" id="9109441at2"/>
<dbReference type="EMBL" id="LAQU01000004">
    <property type="protein sequence ID" value="KKB64371.1"/>
    <property type="molecule type" value="Genomic_DNA"/>
</dbReference>
<dbReference type="RefSeq" id="WP_046152361.1">
    <property type="nucleotide sequence ID" value="NZ_CADFGU010000008.1"/>
</dbReference>
<dbReference type="AlphaFoldDB" id="A0A0F5K2L8"/>
<accession>A0A0F5K2L8</accession>